<organism evidence="2 3">
    <name type="scientific">Rhodoferax lithotrophicus</name>
    <dbReference type="NCBI Taxonomy" id="2798804"/>
    <lineage>
        <taxon>Bacteria</taxon>
        <taxon>Pseudomonadati</taxon>
        <taxon>Pseudomonadota</taxon>
        <taxon>Betaproteobacteria</taxon>
        <taxon>Burkholderiales</taxon>
        <taxon>Comamonadaceae</taxon>
        <taxon>Rhodoferax</taxon>
    </lineage>
</organism>
<feature type="chain" id="PRO_5047358243" description="Dihem cytochrome c" evidence="1">
    <location>
        <begin position="25"/>
        <end position="148"/>
    </location>
</feature>
<reference evidence="2 3" key="1">
    <citation type="journal article" date="2021" name="Microbiol. Spectr.">
        <title>A Single Bacterium Capable of Oxidation and Reduction of Iron at Circumneutral pH.</title>
        <authorList>
            <person name="Kato S."/>
            <person name="Ohkuma M."/>
        </authorList>
    </citation>
    <scope>NUCLEOTIDE SEQUENCE [LARGE SCALE GENOMIC DNA]</scope>
    <source>
        <strain evidence="2 3">MIZ03</strain>
    </source>
</reference>
<evidence type="ECO:0008006" key="4">
    <source>
        <dbReference type="Google" id="ProtNLM"/>
    </source>
</evidence>
<evidence type="ECO:0000313" key="3">
    <source>
        <dbReference type="Proteomes" id="UP000824366"/>
    </source>
</evidence>
<dbReference type="InterPro" id="IPR018588">
    <property type="entry name" value="Dihaem_cytochrome-c"/>
</dbReference>
<keyword evidence="3" id="KW-1185">Reference proteome</keyword>
<feature type="signal peptide" evidence="1">
    <location>
        <begin position="1"/>
        <end position="24"/>
    </location>
</feature>
<keyword evidence="1" id="KW-0732">Signal</keyword>
<gene>
    <name evidence="2" type="ORF">MIZ03_1882</name>
</gene>
<name>A0ABM7ML31_9BURK</name>
<evidence type="ECO:0000313" key="2">
    <source>
        <dbReference type="EMBL" id="BCO26995.1"/>
    </source>
</evidence>
<accession>A0ABM7ML31</accession>
<sequence>MNGYSIKKLGIGVLWLTCSMASGAHDNVWQPAQDNALWRSECGACHMAFPPGLLSSDDWLDLMSNLDKHFGVDASVDAQTRAEISEYLKQNAASNRLFGSRSEVPRITTSDRFVGKHRSAIRLWMKGKLKSLSDCGACHKESGLNISE</sequence>
<evidence type="ECO:0000256" key="1">
    <source>
        <dbReference type="SAM" id="SignalP"/>
    </source>
</evidence>
<protein>
    <recommendedName>
        <fullName evidence="4">Dihem cytochrome c</fullName>
    </recommendedName>
</protein>
<dbReference type="Pfam" id="PF09626">
    <property type="entry name" value="DHC"/>
    <property type="match status" value="1"/>
</dbReference>
<proteinExistence type="predicted"/>
<dbReference type="EMBL" id="AP024238">
    <property type="protein sequence ID" value="BCO26995.1"/>
    <property type="molecule type" value="Genomic_DNA"/>
</dbReference>
<dbReference type="Proteomes" id="UP000824366">
    <property type="component" value="Chromosome"/>
</dbReference>